<name>K0II75_NITGG</name>
<dbReference type="AlphaFoldDB" id="K0II75"/>
<organism evidence="1 2">
    <name type="scientific">Nitrososphaera gargensis (strain Ga9.2)</name>
    <dbReference type="NCBI Taxonomy" id="1237085"/>
    <lineage>
        <taxon>Archaea</taxon>
        <taxon>Nitrososphaerota</taxon>
        <taxon>Nitrososphaeria</taxon>
        <taxon>Nitrososphaerales</taxon>
        <taxon>Nitrososphaeraceae</taxon>
        <taxon>Nitrososphaera</taxon>
    </lineage>
</organism>
<dbReference type="OrthoDB" id="6098at2157"/>
<accession>K0II75</accession>
<dbReference type="STRING" id="1237085.Ngar_c27240"/>
<evidence type="ECO:0000313" key="2">
    <source>
        <dbReference type="Proteomes" id="UP000008037"/>
    </source>
</evidence>
<dbReference type="Proteomes" id="UP000008037">
    <property type="component" value="Chromosome"/>
</dbReference>
<keyword evidence="2" id="KW-1185">Reference proteome</keyword>
<dbReference type="GeneID" id="13794743"/>
<dbReference type="KEGG" id="nga:Ngar_c27240"/>
<dbReference type="InterPro" id="IPR013785">
    <property type="entry name" value="Aldolase_TIM"/>
</dbReference>
<evidence type="ECO:0000313" key="1">
    <source>
        <dbReference type="EMBL" id="AFU59645.1"/>
    </source>
</evidence>
<dbReference type="BioCyc" id="CNIT1237085:G1324-2724-MONOMER"/>
<protein>
    <submittedName>
        <fullName evidence="1">Uncharacterized protein</fullName>
    </submittedName>
</protein>
<dbReference type="RefSeq" id="WP_015020180.1">
    <property type="nucleotide sequence ID" value="NC_018719.1"/>
</dbReference>
<dbReference type="InParanoid" id="K0II75"/>
<gene>
    <name evidence="1" type="ordered locus">Ngar_c27240</name>
</gene>
<dbReference type="Gene3D" id="3.20.20.70">
    <property type="entry name" value="Aldolase class I"/>
    <property type="match status" value="1"/>
</dbReference>
<dbReference type="HOGENOM" id="CLU_1840649_0_0_2"/>
<dbReference type="EMBL" id="CP002408">
    <property type="protein sequence ID" value="AFU59645.1"/>
    <property type="molecule type" value="Genomic_DNA"/>
</dbReference>
<proteinExistence type="predicted"/>
<reference evidence="1 2" key="1">
    <citation type="journal article" date="2012" name="Environ. Microbiol.">
        <title>The genome of the ammonia-oxidizing Candidatus Nitrososphaera gargensis: insights into metabolic versatility and environmental adaptations.</title>
        <authorList>
            <person name="Spang A."/>
            <person name="Poehlein A."/>
            <person name="Offre P."/>
            <person name="Zumbragel S."/>
            <person name="Haider S."/>
            <person name="Rychlik N."/>
            <person name="Nowka B."/>
            <person name="Schmeisser C."/>
            <person name="Lebedeva E.V."/>
            <person name="Rattei T."/>
            <person name="Bohm C."/>
            <person name="Schmid M."/>
            <person name="Galushko A."/>
            <person name="Hatzenpichler R."/>
            <person name="Weinmaier T."/>
            <person name="Daniel R."/>
            <person name="Schleper C."/>
            <person name="Spieck E."/>
            <person name="Streit W."/>
            <person name="Wagner M."/>
        </authorList>
    </citation>
    <scope>NUCLEOTIDE SEQUENCE [LARGE SCALE GENOMIC DNA]</scope>
    <source>
        <strain evidence="2">Ga9.2</strain>
    </source>
</reference>
<sequence length="139" mass="16197">MYKEFGIPTITPALVENRVGGFGFDTLSPDQETIRKVAQGILNYTKTHDKPFIGVPPLYWKQIVDFGRPMFKECGVWKSLTIQANGMVRIPCWKLAVPTQQYNILQYDIGELWNMPEWENLKVCHDCEYLHAYGFHRRT</sequence>